<accession>A0ABQ7PUC0</accession>
<name>A0ABQ7PUC0_PLUXY</name>
<keyword evidence="2" id="KW-1185">Reference proteome</keyword>
<proteinExistence type="predicted"/>
<dbReference type="Proteomes" id="UP000823941">
    <property type="component" value="Chromosome 28"/>
</dbReference>
<evidence type="ECO:0000313" key="1">
    <source>
        <dbReference type="EMBL" id="KAG7296521.1"/>
    </source>
</evidence>
<reference evidence="1 2" key="1">
    <citation type="submission" date="2021-06" db="EMBL/GenBank/DDBJ databases">
        <title>A haploid diamondback moth (Plutella xylostella L.) genome assembly resolves 31 chromosomes and identifies a diamide resistance mutation.</title>
        <authorList>
            <person name="Ward C.M."/>
            <person name="Perry K.D."/>
            <person name="Baker G."/>
            <person name="Powis K."/>
            <person name="Heckel D.G."/>
            <person name="Baxter S.W."/>
        </authorList>
    </citation>
    <scope>NUCLEOTIDE SEQUENCE [LARGE SCALE GENOMIC DNA]</scope>
    <source>
        <strain evidence="1 2">LV</strain>
        <tissue evidence="1">Single pupa</tissue>
    </source>
</reference>
<dbReference type="EMBL" id="JAHIBW010000028">
    <property type="protein sequence ID" value="KAG7296521.1"/>
    <property type="molecule type" value="Genomic_DNA"/>
</dbReference>
<protein>
    <submittedName>
        <fullName evidence="1">Uncharacterized protein</fullName>
    </submittedName>
</protein>
<organism evidence="1 2">
    <name type="scientific">Plutella xylostella</name>
    <name type="common">Diamondback moth</name>
    <name type="synonym">Plutella maculipennis</name>
    <dbReference type="NCBI Taxonomy" id="51655"/>
    <lineage>
        <taxon>Eukaryota</taxon>
        <taxon>Metazoa</taxon>
        <taxon>Ecdysozoa</taxon>
        <taxon>Arthropoda</taxon>
        <taxon>Hexapoda</taxon>
        <taxon>Insecta</taxon>
        <taxon>Pterygota</taxon>
        <taxon>Neoptera</taxon>
        <taxon>Endopterygota</taxon>
        <taxon>Lepidoptera</taxon>
        <taxon>Glossata</taxon>
        <taxon>Ditrysia</taxon>
        <taxon>Yponomeutoidea</taxon>
        <taxon>Plutellidae</taxon>
        <taxon>Plutella</taxon>
    </lineage>
</organism>
<sequence length="122" mass="14508">MRRIEGRTSWLWYQKPERANACRLRGKGGAFFLINSFFENRPQRKWTWASPDGRTKNEKDFIMTDKRHIFRDVPVINRFKTGSDHRLLRGTLNINFKLERRCLVKSTLRPTLHQIGAVNTSF</sequence>
<evidence type="ECO:0000313" key="2">
    <source>
        <dbReference type="Proteomes" id="UP000823941"/>
    </source>
</evidence>
<gene>
    <name evidence="1" type="ORF">JYU34_020303</name>
</gene>
<comment type="caution">
    <text evidence="1">The sequence shown here is derived from an EMBL/GenBank/DDBJ whole genome shotgun (WGS) entry which is preliminary data.</text>
</comment>